<gene>
    <name evidence="2" type="ORF">DNFV4_01428</name>
</gene>
<dbReference type="InterPro" id="IPR025491">
    <property type="entry name" value="DUF4382"/>
</dbReference>
<protein>
    <recommendedName>
        <fullName evidence="1">DUF4382 domain-containing protein</fullName>
    </recommendedName>
</protein>
<evidence type="ECO:0000259" key="1">
    <source>
        <dbReference type="Pfam" id="PF14321"/>
    </source>
</evidence>
<accession>A0AA86T3G2</accession>
<proteinExistence type="predicted"/>
<dbReference type="AlphaFoldDB" id="A0AA86T3G2"/>
<dbReference type="EMBL" id="OX365700">
    <property type="protein sequence ID" value="CAI4030996.1"/>
    <property type="molecule type" value="Genomic_DNA"/>
</dbReference>
<evidence type="ECO:0000313" key="2">
    <source>
        <dbReference type="EMBL" id="CAI4030996.1"/>
    </source>
</evidence>
<keyword evidence="3" id="KW-1185">Reference proteome</keyword>
<dbReference type="KEGG" id="nti:DNFV4_01428"/>
<reference evidence="2" key="1">
    <citation type="submission" date="2022-10" db="EMBL/GenBank/DDBJ databases">
        <authorList>
            <person name="Koch H."/>
        </authorList>
    </citation>
    <scope>NUCLEOTIDE SEQUENCE</scope>
    <source>
        <strain evidence="2">DNF</strain>
    </source>
</reference>
<dbReference type="Pfam" id="PF14321">
    <property type="entry name" value="DUF4382"/>
    <property type="match status" value="1"/>
</dbReference>
<name>A0AA86T3G2_9BACT</name>
<organism evidence="2 3">
    <name type="scientific">Nitrospira tepida</name>
    <dbReference type="NCBI Taxonomy" id="2973512"/>
    <lineage>
        <taxon>Bacteria</taxon>
        <taxon>Pseudomonadati</taxon>
        <taxon>Nitrospirota</taxon>
        <taxon>Nitrospiria</taxon>
        <taxon>Nitrospirales</taxon>
        <taxon>Nitrospiraceae</taxon>
        <taxon>Nitrospira</taxon>
    </lineage>
</organism>
<dbReference type="RefSeq" id="WP_289267961.1">
    <property type="nucleotide sequence ID" value="NZ_OX365700.1"/>
</dbReference>
<sequence length="411" mass="42426">MNTTENHSTPLIIGLMGVLLTALIAGCGSNGGDSTQPGVLSVSLTDAPACGFDEVNVTVGKVRVHQSDNASDNSSGWADITLDPPRKINLLDLNDPTQPNFALEHLGEAPLAAGHYTQLRLVLVPNSPGQRLANSVVLSGQPSELALDTPSGVQTGIKLIHQFTVDPGQRVDLLLDFDACQSVVKRSNNTYALKPVIKAIPFALNGIEGFLDQSLTNVVVSAQMNGAIVRATVPNSLTGKFFLARLDPAQYDVVITADNHATAVIAGVPVTSDTSTTIISTQAAPILLQASTARSISGTVTLNPSTDDPTVFVAAKQSLNGGPVVTVKSQPATLVAGNPPGDSEYALMLPSGAPSLGQYSPTLPITLNAAAQSAVAGKYTMEASAIGYATQTAVNVDISAADATQNFLLSP</sequence>
<evidence type="ECO:0000313" key="3">
    <source>
        <dbReference type="Proteomes" id="UP001179121"/>
    </source>
</evidence>
<feature type="domain" description="DUF4382" evidence="1">
    <location>
        <begin position="38"/>
        <end position="195"/>
    </location>
</feature>
<dbReference type="Proteomes" id="UP001179121">
    <property type="component" value="Chromosome"/>
</dbReference>